<dbReference type="OrthoDB" id="40579at2759"/>
<dbReference type="Gene3D" id="1.10.150.240">
    <property type="entry name" value="Putative phosphatase, domain 2"/>
    <property type="match status" value="1"/>
</dbReference>
<dbReference type="EC" id="3.1.3.96" evidence="7"/>
<dbReference type="RefSeq" id="XP_030837893.1">
    <property type="nucleotide sequence ID" value="XM_030982033.1"/>
</dbReference>
<dbReference type="Gene3D" id="3.40.50.1000">
    <property type="entry name" value="HAD superfamily/HAD-like"/>
    <property type="match status" value="1"/>
</dbReference>
<dbReference type="InterPro" id="IPR023214">
    <property type="entry name" value="HAD_sf"/>
</dbReference>
<dbReference type="AlphaFoldDB" id="A0A7M7NKL9"/>
<name>A0A7M7NKL9_STRPU</name>
<dbReference type="InterPro" id="IPR036412">
    <property type="entry name" value="HAD-like_sf"/>
</dbReference>
<keyword evidence="3" id="KW-0479">Metal-binding</keyword>
<organism evidence="9 10">
    <name type="scientific">Strongylocentrotus purpuratus</name>
    <name type="common">Purple sea urchin</name>
    <dbReference type="NCBI Taxonomy" id="7668"/>
    <lineage>
        <taxon>Eukaryota</taxon>
        <taxon>Metazoa</taxon>
        <taxon>Echinodermata</taxon>
        <taxon>Eleutherozoa</taxon>
        <taxon>Echinozoa</taxon>
        <taxon>Echinoidea</taxon>
        <taxon>Euechinoidea</taxon>
        <taxon>Echinacea</taxon>
        <taxon>Camarodonta</taxon>
        <taxon>Echinidea</taxon>
        <taxon>Strongylocentrotidae</taxon>
        <taxon>Strongylocentrotus</taxon>
    </lineage>
</organism>
<protein>
    <recommendedName>
        <fullName evidence="7">pseudouridine 5'-phosphatase</fullName>
        <ecNumber evidence="7">3.1.3.96</ecNumber>
    </recommendedName>
    <alternativeName>
        <fullName evidence="8">Pseudouridine-5'-monophosphatase</fullName>
    </alternativeName>
</protein>
<dbReference type="OMA" id="IWCPHPG"/>
<dbReference type="PANTHER" id="PTHR18901">
    <property type="entry name" value="2-DEOXYGLUCOSE-6-PHOSPHATE PHOSPHATASE 2"/>
    <property type="match status" value="1"/>
</dbReference>
<dbReference type="EnsemblMetazoa" id="XM_030982033">
    <property type="protein sequence ID" value="XP_030837893"/>
    <property type="gene ID" value="LOC115922677"/>
</dbReference>
<reference evidence="9" key="2">
    <citation type="submission" date="2021-01" db="UniProtKB">
        <authorList>
            <consortium name="EnsemblMetazoa"/>
        </authorList>
    </citation>
    <scope>IDENTIFICATION</scope>
</reference>
<dbReference type="FunFam" id="1.10.150.240:FF:000001">
    <property type="entry name" value="Haloacid dehalogenase-like hydrolase domain"/>
    <property type="match status" value="1"/>
</dbReference>
<dbReference type="InParanoid" id="A0A7M7NKL9"/>
<dbReference type="PANTHER" id="PTHR18901:SF38">
    <property type="entry name" value="PSEUDOURIDINE-5'-PHOSPHATASE"/>
    <property type="match status" value="1"/>
</dbReference>
<dbReference type="Proteomes" id="UP000007110">
    <property type="component" value="Unassembled WGS sequence"/>
</dbReference>
<dbReference type="GO" id="GO:0016791">
    <property type="term" value="F:phosphatase activity"/>
    <property type="evidence" value="ECO:0000318"/>
    <property type="project" value="GO_Central"/>
</dbReference>
<sequence>MSTATPEPKAQITHVIFDMDGLLIDTERLYTIVYDKVCGKYGKTFTWEIKQKLMGRKTMESAQMIIDILKLPVNAEQWVREISDEMTMIMPDAKLLPGADRFVRHLHKHSIPIAVATGSSTPAYDLKTTHHKDFFNLFHHIVCSGDDLAVHHGKPAPDIFQVASSRFKENPPASPRNVLVLEDAPNGVLSGKAADMWVVMIPDERLIGTDDTISADQVLKNMEDIIPEEWGLPPFNQS</sequence>
<dbReference type="GO" id="GO:1990738">
    <property type="term" value="F:pseudouridine 5'-phosphatase activity"/>
    <property type="evidence" value="ECO:0007669"/>
    <property type="project" value="UniProtKB-EC"/>
</dbReference>
<evidence type="ECO:0000256" key="4">
    <source>
        <dbReference type="ARBA" id="ARBA00022801"/>
    </source>
</evidence>
<comment type="cofactor">
    <cofactor evidence="1">
        <name>Mg(2+)</name>
        <dbReference type="ChEBI" id="CHEBI:18420"/>
    </cofactor>
</comment>
<evidence type="ECO:0000256" key="6">
    <source>
        <dbReference type="ARBA" id="ARBA00052504"/>
    </source>
</evidence>
<dbReference type="InterPro" id="IPR023198">
    <property type="entry name" value="PGP-like_dom2"/>
</dbReference>
<dbReference type="GeneID" id="115922677"/>
<evidence type="ECO:0000256" key="5">
    <source>
        <dbReference type="ARBA" id="ARBA00022842"/>
    </source>
</evidence>
<dbReference type="NCBIfam" id="TIGR01509">
    <property type="entry name" value="HAD-SF-IA-v3"/>
    <property type="match status" value="1"/>
</dbReference>
<accession>A0A7M7NKL9</accession>
<keyword evidence="5" id="KW-0460">Magnesium</keyword>
<evidence type="ECO:0000256" key="3">
    <source>
        <dbReference type="ARBA" id="ARBA00022723"/>
    </source>
</evidence>
<dbReference type="Pfam" id="PF00702">
    <property type="entry name" value="Hydrolase"/>
    <property type="match status" value="1"/>
</dbReference>
<dbReference type="SUPFAM" id="SSF56784">
    <property type="entry name" value="HAD-like"/>
    <property type="match status" value="1"/>
</dbReference>
<comment type="similarity">
    <text evidence="2">Belongs to the HAD-like hydrolase superfamily. CbbY/CbbZ/Gph/YieH family.</text>
</comment>
<dbReference type="InterPro" id="IPR006439">
    <property type="entry name" value="HAD-SF_hydro_IA"/>
</dbReference>
<dbReference type="FunFam" id="3.40.50.1000:FF:000055">
    <property type="entry name" value="Haloacid dehalogenase-like hydrolase family protein"/>
    <property type="match status" value="1"/>
</dbReference>
<proteinExistence type="inferred from homology"/>
<evidence type="ECO:0000256" key="2">
    <source>
        <dbReference type="ARBA" id="ARBA00006171"/>
    </source>
</evidence>
<keyword evidence="10" id="KW-1185">Reference proteome</keyword>
<evidence type="ECO:0000313" key="10">
    <source>
        <dbReference type="Proteomes" id="UP000007110"/>
    </source>
</evidence>
<evidence type="ECO:0000256" key="1">
    <source>
        <dbReference type="ARBA" id="ARBA00001946"/>
    </source>
</evidence>
<dbReference type="SFLD" id="SFLDG01129">
    <property type="entry name" value="C1.5:_HAD__Beta-PGM__Phosphata"/>
    <property type="match status" value="1"/>
</dbReference>
<comment type="catalytic activity">
    <reaction evidence="6">
        <text>psi-UMP + H2O = pseudouridine + phosphate</text>
        <dbReference type="Rhea" id="RHEA:10944"/>
        <dbReference type="ChEBI" id="CHEBI:15377"/>
        <dbReference type="ChEBI" id="CHEBI:17802"/>
        <dbReference type="ChEBI" id="CHEBI:43474"/>
        <dbReference type="ChEBI" id="CHEBI:58380"/>
        <dbReference type="EC" id="3.1.3.96"/>
    </reaction>
</comment>
<dbReference type="KEGG" id="spu:115922677"/>
<keyword evidence="4" id="KW-0378">Hydrolase</keyword>
<evidence type="ECO:0000256" key="7">
    <source>
        <dbReference type="ARBA" id="ARBA00066578"/>
    </source>
</evidence>
<dbReference type="SFLD" id="SFLDS00003">
    <property type="entry name" value="Haloacid_Dehalogenase"/>
    <property type="match status" value="1"/>
</dbReference>
<reference evidence="10" key="1">
    <citation type="submission" date="2015-02" db="EMBL/GenBank/DDBJ databases">
        <title>Genome sequencing for Strongylocentrotus purpuratus.</title>
        <authorList>
            <person name="Murali S."/>
            <person name="Liu Y."/>
            <person name="Vee V."/>
            <person name="English A."/>
            <person name="Wang M."/>
            <person name="Skinner E."/>
            <person name="Han Y."/>
            <person name="Muzny D.M."/>
            <person name="Worley K.C."/>
            <person name="Gibbs R.A."/>
        </authorList>
    </citation>
    <scope>NUCLEOTIDE SEQUENCE</scope>
</reference>
<evidence type="ECO:0000256" key="8">
    <source>
        <dbReference type="ARBA" id="ARBA00083904"/>
    </source>
</evidence>
<evidence type="ECO:0000313" key="9">
    <source>
        <dbReference type="EnsemblMetazoa" id="XP_030837893"/>
    </source>
</evidence>
<dbReference type="GO" id="GO:0046872">
    <property type="term" value="F:metal ion binding"/>
    <property type="evidence" value="ECO:0007669"/>
    <property type="project" value="UniProtKB-KW"/>
</dbReference>